<dbReference type="AlphaFoldDB" id="A0A507BD38"/>
<protein>
    <recommendedName>
        <fullName evidence="4">Zn(2)-C6 fungal-type domain-containing protein</fullName>
    </recommendedName>
</protein>
<dbReference type="OrthoDB" id="2534600at2759"/>
<dbReference type="GO" id="GO:0003677">
    <property type="term" value="F:DNA binding"/>
    <property type="evidence" value="ECO:0007669"/>
    <property type="project" value="InterPro"/>
</dbReference>
<dbReference type="EMBL" id="SKBQ01000174">
    <property type="protein sequence ID" value="TPX16594.1"/>
    <property type="molecule type" value="Genomic_DNA"/>
</dbReference>
<dbReference type="InterPro" id="IPR036864">
    <property type="entry name" value="Zn2-C6_fun-type_DNA-bd_sf"/>
</dbReference>
<dbReference type="Pfam" id="PF04082">
    <property type="entry name" value="Fungal_trans"/>
    <property type="match status" value="1"/>
</dbReference>
<dbReference type="PROSITE" id="PS00463">
    <property type="entry name" value="ZN2_CY6_FUNGAL_1"/>
    <property type="match status" value="1"/>
</dbReference>
<dbReference type="CDD" id="cd00067">
    <property type="entry name" value="GAL4"/>
    <property type="match status" value="1"/>
</dbReference>
<dbReference type="GO" id="GO:0006351">
    <property type="term" value="P:DNA-templated transcription"/>
    <property type="evidence" value="ECO:0007669"/>
    <property type="project" value="InterPro"/>
</dbReference>
<dbReference type="GO" id="GO:0045944">
    <property type="term" value="P:positive regulation of transcription by RNA polymerase II"/>
    <property type="evidence" value="ECO:0007669"/>
    <property type="project" value="TreeGrafter"/>
</dbReference>
<feature type="region of interest" description="Disordered" evidence="3">
    <location>
        <begin position="1"/>
        <end position="35"/>
    </location>
</feature>
<accession>A0A507BD38</accession>
<feature type="compositionally biased region" description="Polar residues" evidence="3">
    <location>
        <begin position="717"/>
        <end position="742"/>
    </location>
</feature>
<dbReference type="InterPro" id="IPR052783">
    <property type="entry name" value="Metabolic/Drug-Res_Regulator"/>
</dbReference>
<keyword evidence="1" id="KW-0479">Metal-binding</keyword>
<dbReference type="Proteomes" id="UP000319257">
    <property type="component" value="Unassembled WGS sequence"/>
</dbReference>
<evidence type="ECO:0000256" key="1">
    <source>
        <dbReference type="ARBA" id="ARBA00022723"/>
    </source>
</evidence>
<dbReference type="InterPro" id="IPR007219">
    <property type="entry name" value="XnlR_reg_dom"/>
</dbReference>
<dbReference type="GO" id="GO:0008270">
    <property type="term" value="F:zinc ion binding"/>
    <property type="evidence" value="ECO:0007669"/>
    <property type="project" value="InterPro"/>
</dbReference>
<sequence length="773" mass="84606">MTSAAAADNAGREAPDEPSIMSEDEGGQPRKRLRVSRACEPCRRRKERCNGAQPSCQRCNNVGRSCSYNPYKKRGLRPGYVKATDILLGVLLHYYDDAESLIISILSADTTGSPDPIAGSERSDVPFPVSLYDVWRKSAALEALQKALIVLGSDDDDESYLRNLDKKLTAALNERVCREARSGPHTQRPSIVPDQPSRPSPAPFTQQPQVNLVPQGQYHVAGSLGEDICNLGHASPSNWSNLIEVYLSGTHSWLPVISKHSLLRSGSLLAAAAGDTSYTTANGIETPQDGDVVSLWAVYALASYQLQGAGTITAQQPSIETNQVEIHRISKKLATKEPEHYDAGHVHAFLILALLEGLKGTWSKAWIWVGKAVYVATSLHLVSTEGKDTIETPESRRLFQGCFVLDTLVALRLGNRSYFNHQDLKSRALSTVDGLEEWEAWRPWPTPAADMMMCTASYGPGRVLSTFNYLTRLVCLLNYLYSVGQGSSFPTQRYGFFEELSQLLETVPLQNASSFQEQSLASEPPHVVHLKIATAATYVLIKCKSAHRSQLQTCAQLEKEKILPTVTPILKFLASTPRLSPIFYTTCLPPTTKFFLVYLEQHGLSSLEYHLRPDWETVLSQTASARVVSSQTTQRNSSAGHTASSLISFPPILGTVRGSNTTSLESVEPVHDRSYDDPPMSDAHAADRNFPTRVNNTQPRPTESSSQPMASMAQFPTPISASGGSGRGPSTSNMASEMNQSDLARTELSGSLPDSVDQHSLFGQLTLLDAVEW</sequence>
<dbReference type="RefSeq" id="XP_030998305.1">
    <property type="nucleotide sequence ID" value="XM_031135253.1"/>
</dbReference>
<dbReference type="InterPro" id="IPR001138">
    <property type="entry name" value="Zn2Cys6_DnaBD"/>
</dbReference>
<dbReference type="PANTHER" id="PTHR47655">
    <property type="entry name" value="QUINIC ACID UTILIZATION ACTIVATOR"/>
    <property type="match status" value="1"/>
</dbReference>
<dbReference type="GeneID" id="41979862"/>
<organism evidence="5 6">
    <name type="scientific">Thyridium curvatum</name>
    <dbReference type="NCBI Taxonomy" id="1093900"/>
    <lineage>
        <taxon>Eukaryota</taxon>
        <taxon>Fungi</taxon>
        <taxon>Dikarya</taxon>
        <taxon>Ascomycota</taxon>
        <taxon>Pezizomycotina</taxon>
        <taxon>Sordariomycetes</taxon>
        <taxon>Sordariomycetidae</taxon>
        <taxon>Thyridiales</taxon>
        <taxon>Thyridiaceae</taxon>
        <taxon>Thyridium</taxon>
    </lineage>
</organism>
<dbReference type="Pfam" id="PF00172">
    <property type="entry name" value="Zn_clus"/>
    <property type="match status" value="1"/>
</dbReference>
<evidence type="ECO:0000256" key="3">
    <source>
        <dbReference type="SAM" id="MobiDB-lite"/>
    </source>
</evidence>
<evidence type="ECO:0000313" key="5">
    <source>
        <dbReference type="EMBL" id="TPX16594.1"/>
    </source>
</evidence>
<dbReference type="InParanoid" id="A0A507BD38"/>
<keyword evidence="6" id="KW-1185">Reference proteome</keyword>
<dbReference type="PANTHER" id="PTHR47655:SF2">
    <property type="entry name" value="QUINIC ACID UTILIZATION ACTIVATOR"/>
    <property type="match status" value="1"/>
</dbReference>
<evidence type="ECO:0000256" key="2">
    <source>
        <dbReference type="ARBA" id="ARBA00023242"/>
    </source>
</evidence>
<comment type="caution">
    <text evidence="5">The sequence shown here is derived from an EMBL/GenBank/DDBJ whole genome shotgun (WGS) entry which is preliminary data.</text>
</comment>
<dbReference type="PROSITE" id="PS50048">
    <property type="entry name" value="ZN2_CY6_FUNGAL_2"/>
    <property type="match status" value="1"/>
</dbReference>
<proteinExistence type="predicted"/>
<dbReference type="GO" id="GO:0000981">
    <property type="term" value="F:DNA-binding transcription factor activity, RNA polymerase II-specific"/>
    <property type="evidence" value="ECO:0007669"/>
    <property type="project" value="InterPro"/>
</dbReference>
<dbReference type="CDD" id="cd12148">
    <property type="entry name" value="fungal_TF_MHR"/>
    <property type="match status" value="1"/>
</dbReference>
<evidence type="ECO:0000313" key="6">
    <source>
        <dbReference type="Proteomes" id="UP000319257"/>
    </source>
</evidence>
<feature type="compositionally biased region" description="Polar residues" evidence="3">
    <location>
        <begin position="692"/>
        <end position="709"/>
    </location>
</feature>
<keyword evidence="2" id="KW-0539">Nucleus</keyword>
<gene>
    <name evidence="5" type="ORF">E0L32_012415</name>
</gene>
<dbReference type="SMART" id="SM00066">
    <property type="entry name" value="GAL4"/>
    <property type="match status" value="1"/>
</dbReference>
<feature type="region of interest" description="Disordered" evidence="3">
    <location>
        <begin position="663"/>
        <end position="742"/>
    </location>
</feature>
<feature type="domain" description="Zn(2)-C6 fungal-type" evidence="4">
    <location>
        <begin position="38"/>
        <end position="68"/>
    </location>
</feature>
<dbReference type="Gene3D" id="4.10.240.10">
    <property type="entry name" value="Zn(2)-C6 fungal-type DNA-binding domain"/>
    <property type="match status" value="1"/>
</dbReference>
<evidence type="ECO:0000259" key="4">
    <source>
        <dbReference type="PROSITE" id="PS50048"/>
    </source>
</evidence>
<reference evidence="5 6" key="1">
    <citation type="submission" date="2019-06" db="EMBL/GenBank/DDBJ databases">
        <title>Draft genome sequence of the filamentous fungus Phialemoniopsis curvata isolated from diesel fuel.</title>
        <authorList>
            <person name="Varaljay V.A."/>
            <person name="Lyon W.J."/>
            <person name="Crouch A.L."/>
            <person name="Drake C.E."/>
            <person name="Hollomon J.M."/>
            <person name="Nadeau L.J."/>
            <person name="Nunn H.S."/>
            <person name="Stevenson B.S."/>
            <person name="Bojanowski C.L."/>
            <person name="Crookes-Goodson W.J."/>
        </authorList>
    </citation>
    <scope>NUCLEOTIDE SEQUENCE [LARGE SCALE GENOMIC DNA]</scope>
    <source>
        <strain evidence="5 6">D216</strain>
    </source>
</reference>
<dbReference type="SUPFAM" id="SSF57701">
    <property type="entry name" value="Zn2/Cys6 DNA-binding domain"/>
    <property type="match status" value="1"/>
</dbReference>
<name>A0A507BD38_9PEZI</name>
<feature type="region of interest" description="Disordered" evidence="3">
    <location>
        <begin position="179"/>
        <end position="207"/>
    </location>
</feature>